<feature type="compositionally biased region" description="Acidic residues" evidence="1">
    <location>
        <begin position="144"/>
        <end position="165"/>
    </location>
</feature>
<dbReference type="PANTHER" id="PTHR33480:SF5">
    <property type="entry name" value="SI:DKEY-51D8.9"/>
    <property type="match status" value="1"/>
</dbReference>
<dbReference type="EMBL" id="JAYMGO010000015">
    <property type="protein sequence ID" value="KAL1261183.1"/>
    <property type="molecule type" value="Genomic_DNA"/>
</dbReference>
<gene>
    <name evidence="2" type="ORF">QQF64_009010</name>
</gene>
<feature type="compositionally biased region" description="Polar residues" evidence="1">
    <location>
        <begin position="21"/>
        <end position="31"/>
    </location>
</feature>
<sequence>MLQSQRGGDDMDEEKEDETSYKSTTNGSTECTGDDVTDAPERKTKVQSHYLSRLQKLRMHHNACEEQYMKAYPKTINVEREKTLSLYQSMNTKCSDDSDGTVILEPTPDNDTSLPELRRTDSISLNRKMLGRTAEESLSSSELSGDEYIPDTEEESDSNSSAEEESLAKNAKQHKKKKVKKSKTSRSQPCKRRIVTRSGSLANSGTKESSSSDERDSGEPSSPDTSNVTVMMLKKKTGGGRLYNKKYYCLFCSKPFSKMARHLESKHKDKPEVARAFAFPKGSKERRLQLSLLRNKGNRCHNAQVLKEGKGVVIPRQQSSSPARARDYLHCINCEAYLKRRSLWRHMQRCHLNKKVKGMKPGKTRVQSLCSYAEPVPESVNARFWKMVLEMHEDEITNVVRKEDVILKLGQHLFNKHGHDVTKHEYIRQKMRETGRLVLQGKKHGKLNEVSDFFVPANFPHVIKAVHSVAGLNEETSTYKTPSLALKLGHNLKKMANVIECEAMMSGDKNILSDVQAFKQICDTKWSECVSSQALRNLSEAKWNSPQLLPFAEDVKKMHQYLDSQSKEYQTKLEEEPTSKNWAELSKVTLCQVILFNRRREGEVSKMSLNSFVLRDTSSTHPDVELALTDLEKSLCKHFQRIEIRGKRGRKVPILLTPDMVTSMELLVKTHRNCDVLDENVFMFGRPQALSL</sequence>
<organism evidence="2 3">
    <name type="scientific">Cirrhinus molitorella</name>
    <name type="common">mud carp</name>
    <dbReference type="NCBI Taxonomy" id="172907"/>
    <lineage>
        <taxon>Eukaryota</taxon>
        <taxon>Metazoa</taxon>
        <taxon>Chordata</taxon>
        <taxon>Craniata</taxon>
        <taxon>Vertebrata</taxon>
        <taxon>Euteleostomi</taxon>
        <taxon>Actinopterygii</taxon>
        <taxon>Neopterygii</taxon>
        <taxon>Teleostei</taxon>
        <taxon>Ostariophysi</taxon>
        <taxon>Cypriniformes</taxon>
        <taxon>Cyprinidae</taxon>
        <taxon>Labeoninae</taxon>
        <taxon>Labeonini</taxon>
        <taxon>Cirrhinus</taxon>
    </lineage>
</organism>
<evidence type="ECO:0000313" key="2">
    <source>
        <dbReference type="EMBL" id="KAL1261183.1"/>
    </source>
</evidence>
<dbReference type="Proteomes" id="UP001558613">
    <property type="component" value="Unassembled WGS sequence"/>
</dbReference>
<dbReference type="InterPro" id="IPR046370">
    <property type="entry name" value="MAML_N_sf"/>
</dbReference>
<feature type="compositionally biased region" description="Basic residues" evidence="1">
    <location>
        <begin position="171"/>
        <end position="195"/>
    </location>
</feature>
<evidence type="ECO:0000256" key="1">
    <source>
        <dbReference type="SAM" id="MobiDB-lite"/>
    </source>
</evidence>
<dbReference type="PANTHER" id="PTHR33480">
    <property type="entry name" value="SET DOMAIN-CONTAINING PROTEIN-RELATED"/>
    <property type="match status" value="1"/>
</dbReference>
<protein>
    <submittedName>
        <fullName evidence="2">Uncharacterized protein</fullName>
    </submittedName>
</protein>
<accession>A0ABR3MBX9</accession>
<reference evidence="2 3" key="1">
    <citation type="submission" date="2023-09" db="EMBL/GenBank/DDBJ databases">
        <authorList>
            <person name="Wang M."/>
        </authorList>
    </citation>
    <scope>NUCLEOTIDE SEQUENCE [LARGE SCALE GENOMIC DNA]</scope>
    <source>
        <strain evidence="2">GT-2023</strain>
        <tissue evidence="2">Liver</tissue>
    </source>
</reference>
<name>A0ABR3MBX9_9TELE</name>
<feature type="region of interest" description="Disordered" evidence="1">
    <location>
        <begin position="1"/>
        <end position="48"/>
    </location>
</feature>
<keyword evidence="3" id="KW-1185">Reference proteome</keyword>
<feature type="compositionally biased region" description="Polar residues" evidence="1">
    <location>
        <begin position="197"/>
        <end position="207"/>
    </location>
</feature>
<evidence type="ECO:0000313" key="3">
    <source>
        <dbReference type="Proteomes" id="UP001558613"/>
    </source>
</evidence>
<feature type="region of interest" description="Disordered" evidence="1">
    <location>
        <begin position="91"/>
        <end position="229"/>
    </location>
</feature>
<proteinExistence type="predicted"/>
<dbReference type="Gene3D" id="6.10.250.970">
    <property type="match status" value="1"/>
</dbReference>
<comment type="caution">
    <text evidence="2">The sequence shown here is derived from an EMBL/GenBank/DDBJ whole genome shotgun (WGS) entry which is preliminary data.</text>
</comment>